<keyword evidence="1" id="KW-0472">Membrane</keyword>
<feature type="non-terminal residue" evidence="2">
    <location>
        <position position="116"/>
    </location>
</feature>
<sequence>MSGYFRICVSRAVAFLEFLVAAAWARIVATHLLQRVAHGFLVRVTAVRAVDMAVLVVVMIVVVVAIRAMNMGLLVHRVYSTVKSAIKIWRALSRKSAPSSNRQFFSHSIFFLSMLS</sequence>
<reference evidence="2 3" key="1">
    <citation type="submission" date="2015-09" db="EMBL/GenBank/DDBJ databases">
        <title>Genome announcement of multiple Pseudomonas syringae strains.</title>
        <authorList>
            <person name="Thakur S."/>
            <person name="Wang P.W."/>
            <person name="Gong Y."/>
            <person name="Weir B.S."/>
            <person name="Guttman D.S."/>
        </authorList>
    </citation>
    <scope>NUCLEOTIDE SEQUENCE [LARGE SCALE GENOMIC DNA]</scope>
    <source>
        <strain evidence="2 3">ICMP16929</strain>
    </source>
</reference>
<keyword evidence="1" id="KW-1133">Transmembrane helix</keyword>
<feature type="transmembrane region" description="Helical" evidence="1">
    <location>
        <begin position="12"/>
        <end position="33"/>
    </location>
</feature>
<evidence type="ECO:0000313" key="3">
    <source>
        <dbReference type="Proteomes" id="UP000050384"/>
    </source>
</evidence>
<feature type="transmembrane region" description="Helical" evidence="1">
    <location>
        <begin position="53"/>
        <end position="75"/>
    </location>
</feature>
<dbReference type="AlphaFoldDB" id="A0A0Q0CWB0"/>
<evidence type="ECO:0008006" key="4">
    <source>
        <dbReference type="Google" id="ProtNLM"/>
    </source>
</evidence>
<keyword evidence="1" id="KW-0812">Transmembrane</keyword>
<evidence type="ECO:0000313" key="2">
    <source>
        <dbReference type="EMBL" id="KPZ09775.1"/>
    </source>
</evidence>
<organism evidence="2 3">
    <name type="scientific">Pseudomonas syringae pv. spinaceae</name>
    <dbReference type="NCBI Taxonomy" id="264459"/>
    <lineage>
        <taxon>Bacteria</taxon>
        <taxon>Pseudomonadati</taxon>
        <taxon>Pseudomonadota</taxon>
        <taxon>Gammaproteobacteria</taxon>
        <taxon>Pseudomonadales</taxon>
        <taxon>Pseudomonadaceae</taxon>
        <taxon>Pseudomonas</taxon>
        <taxon>Pseudomonas syringae</taxon>
    </lineage>
</organism>
<comment type="caution">
    <text evidence="2">The sequence shown here is derived from an EMBL/GenBank/DDBJ whole genome shotgun (WGS) entry which is preliminary data.</text>
</comment>
<gene>
    <name evidence="2" type="ORF">ALO94_04115</name>
</gene>
<evidence type="ECO:0000256" key="1">
    <source>
        <dbReference type="SAM" id="Phobius"/>
    </source>
</evidence>
<dbReference type="EMBL" id="LJRI01000204">
    <property type="protein sequence ID" value="KPZ09775.1"/>
    <property type="molecule type" value="Genomic_DNA"/>
</dbReference>
<dbReference type="Proteomes" id="UP000050384">
    <property type="component" value="Unassembled WGS sequence"/>
</dbReference>
<accession>A0A0Q0CWB0</accession>
<protein>
    <recommendedName>
        <fullName evidence="4">Repressor protein c2</fullName>
    </recommendedName>
</protein>
<name>A0A0Q0CWB0_PSESX</name>
<proteinExistence type="predicted"/>